<gene>
    <name evidence="4" type="ORF">Baya_5450</name>
</gene>
<comment type="similarity">
    <text evidence="1">Belongs to the peptidase C78 family.</text>
</comment>
<accession>A0A556TUQ7</accession>
<dbReference type="InterPro" id="IPR012462">
    <property type="entry name" value="UFSP1/2_DUB_cat"/>
</dbReference>
<evidence type="ECO:0000256" key="1">
    <source>
        <dbReference type="ARBA" id="ARBA00008552"/>
    </source>
</evidence>
<keyword evidence="4" id="KW-0645">Protease</keyword>
<dbReference type="PANTHER" id="PTHR48153:SF3">
    <property type="entry name" value="INACTIVE UFM1-SPECIFIC PROTEASE 1"/>
    <property type="match status" value="1"/>
</dbReference>
<dbReference type="EMBL" id="VCAZ01000020">
    <property type="protein sequence ID" value="TSK77039.1"/>
    <property type="molecule type" value="Genomic_DNA"/>
</dbReference>
<dbReference type="Pfam" id="PF07910">
    <property type="entry name" value="Peptidase_C78"/>
    <property type="match status" value="1"/>
</dbReference>
<evidence type="ECO:0000256" key="2">
    <source>
        <dbReference type="ARBA" id="ARBA00022801"/>
    </source>
</evidence>
<proteinExistence type="inferred from homology"/>
<feature type="domain" description="UFSP1/2/DUB catalytic" evidence="3">
    <location>
        <begin position="1"/>
        <end position="65"/>
    </location>
</feature>
<dbReference type="GO" id="GO:0006508">
    <property type="term" value="P:proteolysis"/>
    <property type="evidence" value="ECO:0007669"/>
    <property type="project" value="UniProtKB-KW"/>
</dbReference>
<keyword evidence="5" id="KW-1185">Reference proteome</keyword>
<keyword evidence="2" id="KW-0378">Hydrolase</keyword>
<name>A0A556TUQ7_BAGYA</name>
<evidence type="ECO:0000313" key="4">
    <source>
        <dbReference type="EMBL" id="TSK77039.1"/>
    </source>
</evidence>
<evidence type="ECO:0000259" key="3">
    <source>
        <dbReference type="Pfam" id="PF07910"/>
    </source>
</evidence>
<evidence type="ECO:0000313" key="5">
    <source>
        <dbReference type="Proteomes" id="UP000319801"/>
    </source>
</evidence>
<sequence>MMGGDRDNSSKGILGVCTGKESSYLLIIDPHFYGPVPDRESLQKNGWVAWRQVQSLDRSSFYNLCLPQT</sequence>
<dbReference type="Proteomes" id="UP000319801">
    <property type="component" value="Unassembled WGS sequence"/>
</dbReference>
<dbReference type="PANTHER" id="PTHR48153">
    <property type="entry name" value="UFM1-SPECIFIC PROTEASE 2"/>
    <property type="match status" value="1"/>
</dbReference>
<protein>
    <submittedName>
        <fullName evidence="4">Ufm1-specific protease 1</fullName>
    </submittedName>
</protein>
<reference evidence="4 5" key="1">
    <citation type="journal article" date="2019" name="Genome Biol. Evol.">
        <title>Whole-Genome Sequencing of the Giant Devil Catfish, Bagarius yarrelli.</title>
        <authorList>
            <person name="Jiang W."/>
            <person name="Lv Y."/>
            <person name="Cheng L."/>
            <person name="Yang K."/>
            <person name="Chao B."/>
            <person name="Wang X."/>
            <person name="Li Y."/>
            <person name="Pan X."/>
            <person name="You X."/>
            <person name="Zhang Y."/>
            <person name="Yang J."/>
            <person name="Li J."/>
            <person name="Zhang X."/>
            <person name="Liu S."/>
            <person name="Sun C."/>
            <person name="Yang J."/>
            <person name="Shi Q."/>
        </authorList>
    </citation>
    <scope>NUCLEOTIDE SEQUENCE [LARGE SCALE GENOMIC DNA]</scope>
    <source>
        <strain evidence="4">JWS20170419001</strain>
        <tissue evidence="4">Muscle</tissue>
    </source>
</reference>
<organism evidence="4 5">
    <name type="scientific">Bagarius yarrelli</name>
    <name type="common">Goonch</name>
    <name type="synonym">Bagrus yarrelli</name>
    <dbReference type="NCBI Taxonomy" id="175774"/>
    <lineage>
        <taxon>Eukaryota</taxon>
        <taxon>Metazoa</taxon>
        <taxon>Chordata</taxon>
        <taxon>Craniata</taxon>
        <taxon>Vertebrata</taxon>
        <taxon>Euteleostomi</taxon>
        <taxon>Actinopterygii</taxon>
        <taxon>Neopterygii</taxon>
        <taxon>Teleostei</taxon>
        <taxon>Ostariophysi</taxon>
        <taxon>Siluriformes</taxon>
        <taxon>Sisoridae</taxon>
        <taxon>Sisorinae</taxon>
        <taxon>Bagarius</taxon>
    </lineage>
</organism>
<dbReference type="GO" id="GO:0071567">
    <property type="term" value="F:deUFMylase activity"/>
    <property type="evidence" value="ECO:0007669"/>
    <property type="project" value="TreeGrafter"/>
</dbReference>
<dbReference type="OrthoDB" id="417506at2759"/>
<dbReference type="AlphaFoldDB" id="A0A556TUQ7"/>
<dbReference type="Gene3D" id="3.90.70.130">
    <property type="match status" value="1"/>
</dbReference>
<comment type="caution">
    <text evidence="4">The sequence shown here is derived from an EMBL/GenBank/DDBJ whole genome shotgun (WGS) entry which is preliminary data.</text>
</comment>